<dbReference type="SUPFAM" id="SSF50242">
    <property type="entry name" value="TIMP-like"/>
    <property type="match status" value="1"/>
</dbReference>
<dbReference type="EMBL" id="SIRE01000007">
    <property type="protein sequence ID" value="TBL79473.1"/>
    <property type="molecule type" value="Genomic_DNA"/>
</dbReference>
<name>A0A4Q9DUU2_9BACL</name>
<evidence type="ECO:0008006" key="5">
    <source>
        <dbReference type="Google" id="ProtNLM"/>
    </source>
</evidence>
<dbReference type="InterPro" id="IPR008993">
    <property type="entry name" value="TIMP-like_OB-fold"/>
</dbReference>
<dbReference type="Gene3D" id="2.40.50.120">
    <property type="match status" value="1"/>
</dbReference>
<keyword evidence="1" id="KW-1133">Transmembrane helix</keyword>
<dbReference type="RefSeq" id="WP_131013418.1">
    <property type="nucleotide sequence ID" value="NZ_SIRE01000007.1"/>
</dbReference>
<proteinExistence type="predicted"/>
<evidence type="ECO:0000256" key="1">
    <source>
        <dbReference type="SAM" id="Phobius"/>
    </source>
</evidence>
<keyword evidence="1" id="KW-0472">Membrane</keyword>
<evidence type="ECO:0000313" key="3">
    <source>
        <dbReference type="EMBL" id="TBL79473.1"/>
    </source>
</evidence>
<organism evidence="3 4">
    <name type="scientific">Paenibacillus thalictri</name>
    <dbReference type="NCBI Taxonomy" id="2527873"/>
    <lineage>
        <taxon>Bacteria</taxon>
        <taxon>Bacillati</taxon>
        <taxon>Bacillota</taxon>
        <taxon>Bacilli</taxon>
        <taxon>Bacillales</taxon>
        <taxon>Paenibacillaceae</taxon>
        <taxon>Paenibacillus</taxon>
    </lineage>
</organism>
<sequence>MRKITSLILMTVLVLSIMMSFKPSTVYACSCAQPQDVAAQFNRSQAVFSGRVLEFKEQRHLNGSLTKAALFEVSHIWKGGSESKITIHTGTGGGDCGFKFEKNKEYLVYAQPSTMYGGKELLVTILCDRTNVLSQAQEDLAALGEGKAPTKTANLTGEFYGLQRYIWILIIGVAALGTILFFARRKARK</sequence>
<reference evidence="3 4" key="1">
    <citation type="submission" date="2019-02" db="EMBL/GenBank/DDBJ databases">
        <title>Paenibacillus sp. nov., isolated from surface-sterilized tissue of Thalictrum simplex L.</title>
        <authorList>
            <person name="Tuo L."/>
        </authorList>
    </citation>
    <scope>NUCLEOTIDE SEQUENCE [LARGE SCALE GENOMIC DNA]</scope>
    <source>
        <strain evidence="3 4">N2SHLJ1</strain>
    </source>
</reference>
<feature type="signal peptide" evidence="2">
    <location>
        <begin position="1"/>
        <end position="28"/>
    </location>
</feature>
<feature type="chain" id="PRO_5020985356" description="Cobalamin biosynthesis protein CbiN" evidence="2">
    <location>
        <begin position="29"/>
        <end position="189"/>
    </location>
</feature>
<evidence type="ECO:0000256" key="2">
    <source>
        <dbReference type="SAM" id="SignalP"/>
    </source>
</evidence>
<gene>
    <name evidence="3" type="ORF">EYB31_11215</name>
</gene>
<keyword evidence="1" id="KW-0812">Transmembrane</keyword>
<keyword evidence="2" id="KW-0732">Signal</keyword>
<evidence type="ECO:0000313" key="4">
    <source>
        <dbReference type="Proteomes" id="UP000293142"/>
    </source>
</evidence>
<comment type="caution">
    <text evidence="3">The sequence shown here is derived from an EMBL/GenBank/DDBJ whole genome shotgun (WGS) entry which is preliminary data.</text>
</comment>
<dbReference type="OrthoDB" id="8221747at2"/>
<dbReference type="Proteomes" id="UP000293142">
    <property type="component" value="Unassembled WGS sequence"/>
</dbReference>
<protein>
    <recommendedName>
        <fullName evidence="5">Cobalamin biosynthesis protein CbiN</fullName>
    </recommendedName>
</protein>
<dbReference type="AlphaFoldDB" id="A0A4Q9DUU2"/>
<feature type="transmembrane region" description="Helical" evidence="1">
    <location>
        <begin position="165"/>
        <end position="183"/>
    </location>
</feature>
<accession>A0A4Q9DUU2</accession>
<keyword evidence="4" id="KW-1185">Reference proteome</keyword>